<keyword evidence="3" id="KW-1185">Reference proteome</keyword>
<dbReference type="STRING" id="1111676.MHC_01460"/>
<dbReference type="Proteomes" id="UP000009135">
    <property type="component" value="Chromosome"/>
</dbReference>
<feature type="transmembrane region" description="Helical" evidence="1">
    <location>
        <begin position="6"/>
        <end position="26"/>
    </location>
</feature>
<evidence type="ECO:0000313" key="2">
    <source>
        <dbReference type="EMBL" id="AEW45158.1"/>
    </source>
</evidence>
<dbReference type="EMBL" id="CP003199">
    <property type="protein sequence ID" value="AEW45158.1"/>
    <property type="molecule type" value="Genomic_DNA"/>
</dbReference>
<keyword evidence="1" id="KW-0472">Membrane</keyword>
<dbReference type="AlphaFoldDB" id="H6N686"/>
<gene>
    <name evidence="2" type="ordered locus">MHC_01460</name>
</gene>
<keyword evidence="1" id="KW-1133">Transmembrane helix</keyword>
<proteinExistence type="predicted"/>
<dbReference type="KEGG" id="mhe:MHC_01460"/>
<keyword evidence="1" id="KW-0812">Transmembrane</keyword>
<accession>H6N686</accession>
<sequence length="130" mass="14178">MLGSKAILGLAGGAVTATIGGSYFLLSDGKLFSKKKFGSFCFALRSQSGGFDSCLATFKDADEFKNYLESQGRNSHGSTAEGLDDALEKAKKAYADGLTAFVYLDSTTSSKRWVFPDQEEWRKEYLKKAK</sequence>
<organism evidence="2 3">
    <name type="scientific">Mycoplasma haemocanis (strain Illinois)</name>
    <dbReference type="NCBI Taxonomy" id="1111676"/>
    <lineage>
        <taxon>Bacteria</taxon>
        <taxon>Bacillati</taxon>
        <taxon>Mycoplasmatota</taxon>
        <taxon>Mollicutes</taxon>
        <taxon>Mycoplasmataceae</taxon>
        <taxon>Mycoplasma</taxon>
    </lineage>
</organism>
<protein>
    <submittedName>
        <fullName evidence="2">Uncharacterized protein</fullName>
    </submittedName>
</protein>
<evidence type="ECO:0000313" key="3">
    <source>
        <dbReference type="Proteomes" id="UP000009135"/>
    </source>
</evidence>
<dbReference type="HOGENOM" id="CLU_1904401_0_0_14"/>
<reference evidence="2 3" key="1">
    <citation type="journal article" date="2012" name="J. Bacteriol.">
        <title>Complete genome sequence of Mycoplasma haemocanis strain Illinois.</title>
        <authorList>
            <person name="do Nascimento N.C."/>
            <person name="Guimaraes A.M."/>
            <person name="Santos A.P."/>
            <person name="Sanmiguel P.J."/>
            <person name="Messick J.B."/>
        </authorList>
    </citation>
    <scope>NUCLEOTIDE SEQUENCE [LARGE SCALE GENOMIC DNA]</scope>
    <source>
        <strain evidence="2 3">Illinois</strain>
    </source>
</reference>
<evidence type="ECO:0000256" key="1">
    <source>
        <dbReference type="SAM" id="Phobius"/>
    </source>
</evidence>
<name>H6N686_MYCHN</name>